<dbReference type="Proteomes" id="UP001153636">
    <property type="component" value="Chromosome 2"/>
</dbReference>
<reference evidence="1" key="1">
    <citation type="submission" date="2022-01" db="EMBL/GenBank/DDBJ databases">
        <authorList>
            <person name="King R."/>
        </authorList>
    </citation>
    <scope>NUCLEOTIDE SEQUENCE</scope>
</reference>
<dbReference type="EMBL" id="OV651814">
    <property type="protein sequence ID" value="CAH1105550.1"/>
    <property type="molecule type" value="Genomic_DNA"/>
</dbReference>
<keyword evidence="2" id="KW-1185">Reference proteome</keyword>
<dbReference type="OrthoDB" id="448649at2759"/>
<name>A0A9P0CTF2_9CUCU</name>
<organism evidence="1 2">
    <name type="scientific">Psylliodes chrysocephalus</name>
    <dbReference type="NCBI Taxonomy" id="3402493"/>
    <lineage>
        <taxon>Eukaryota</taxon>
        <taxon>Metazoa</taxon>
        <taxon>Ecdysozoa</taxon>
        <taxon>Arthropoda</taxon>
        <taxon>Hexapoda</taxon>
        <taxon>Insecta</taxon>
        <taxon>Pterygota</taxon>
        <taxon>Neoptera</taxon>
        <taxon>Endopterygota</taxon>
        <taxon>Coleoptera</taxon>
        <taxon>Polyphaga</taxon>
        <taxon>Cucujiformia</taxon>
        <taxon>Chrysomeloidea</taxon>
        <taxon>Chrysomelidae</taxon>
        <taxon>Galerucinae</taxon>
        <taxon>Alticini</taxon>
        <taxon>Psylliodes</taxon>
    </lineage>
</organism>
<accession>A0A9P0CTF2</accession>
<evidence type="ECO:0000313" key="1">
    <source>
        <dbReference type="EMBL" id="CAH1105550.1"/>
    </source>
</evidence>
<proteinExistence type="predicted"/>
<protein>
    <submittedName>
        <fullName evidence="1">Uncharacterized protein</fullName>
    </submittedName>
</protein>
<evidence type="ECO:0000313" key="2">
    <source>
        <dbReference type="Proteomes" id="UP001153636"/>
    </source>
</evidence>
<dbReference type="AlphaFoldDB" id="A0A9P0CTF2"/>
<sequence length="122" mass="14262">MRDLSLEKKQAYKMSNQIVMSQYKLVNLEQQLIEQNWCTLINKVLTDVVNKTPENLDSIEKVLTALQTISNNCKLFNEQVLFNLKIKYESLTKLDSKTDDFFMDLFTLCCDILNDKTVKTEL</sequence>
<gene>
    <name evidence="1" type="ORF">PSYICH_LOCUS6677</name>
</gene>